<dbReference type="GO" id="GO:0005198">
    <property type="term" value="F:structural molecule activity"/>
    <property type="evidence" value="ECO:0007669"/>
    <property type="project" value="InterPro"/>
</dbReference>
<evidence type="ECO:0000256" key="6">
    <source>
        <dbReference type="ARBA" id="ARBA00022723"/>
    </source>
</evidence>
<keyword evidence="6" id="KW-0479">Metal-binding</keyword>
<evidence type="ECO:0000313" key="11">
    <source>
        <dbReference type="EMBL" id="ALR86756.1"/>
    </source>
</evidence>
<comment type="subcellular location">
    <subcellularLocation>
        <location evidence="1">Host cytoplasm</location>
    </subcellularLocation>
</comment>
<evidence type="ECO:0000256" key="3">
    <source>
        <dbReference type="ARBA" id="ARBA00022463"/>
    </source>
</evidence>
<accession>A0A0S3JNH7</accession>
<dbReference type="Pfam" id="PF01440">
    <property type="entry name" value="Gemini_AL2"/>
    <property type="match status" value="1"/>
</dbReference>
<keyword evidence="9" id="KW-1035">Host cytoplasm</keyword>
<keyword evidence="3" id="KW-0941">Suppressor of RNA silencing</keyword>
<evidence type="ECO:0000256" key="1">
    <source>
        <dbReference type="ARBA" id="ARBA00004192"/>
    </source>
</evidence>
<dbReference type="GO" id="GO:0008270">
    <property type="term" value="F:zinc ion binding"/>
    <property type="evidence" value="ECO:0007669"/>
    <property type="project" value="UniProtKB-KW"/>
</dbReference>
<organism evidence="11">
    <name type="scientific">Turnip curly top virus</name>
    <dbReference type="NCBI Taxonomy" id="859650"/>
    <lineage>
        <taxon>Viruses</taxon>
        <taxon>Monodnaviria</taxon>
        <taxon>Shotokuvirae</taxon>
        <taxon>Cressdnaviricota</taxon>
        <taxon>Repensiviricetes</taxon>
        <taxon>Geplafuvirales</taxon>
        <taxon>Geminiviridae</taxon>
        <taxon>Turncurtovirus</taxon>
        <taxon>Turncurtovirus brassicae</taxon>
    </lineage>
</organism>
<comment type="similarity">
    <text evidence="2">Belongs to the geminiviridae transcriptional activator protein family.</text>
</comment>
<dbReference type="GO" id="GO:0030430">
    <property type="term" value="C:host cell cytoplasm"/>
    <property type="evidence" value="ECO:0007669"/>
    <property type="project" value="UniProtKB-SubCell"/>
</dbReference>
<keyword evidence="8" id="KW-0862">Zinc</keyword>
<reference evidence="11" key="1">
    <citation type="journal article" date="2016" name="Arch. Virol.">
        <title>Molecular diversity of turncurtoviruses in Iran.</title>
        <authorList>
            <person name="Kamali M."/>
            <person name="Heydarnejad J."/>
            <person name="Massumi H."/>
            <person name="Kvarnheden A."/>
            <person name="Kraberger S."/>
            <person name="Varsani A."/>
        </authorList>
    </citation>
    <scope>NUCLEOTIDE SEQUENCE</scope>
    <source>
        <strain evidence="11">IR:Hom:Th10:Tur:12</strain>
    </source>
</reference>
<keyword evidence="7" id="KW-0863">Zinc-finger</keyword>
<dbReference type="EMBL" id="KT388067">
    <property type="protein sequence ID" value="ALR86756.1"/>
    <property type="molecule type" value="Genomic_DNA"/>
</dbReference>
<evidence type="ECO:0000256" key="10">
    <source>
        <dbReference type="ARBA" id="ARBA00023280"/>
    </source>
</evidence>
<dbReference type="GO" id="GO:0052170">
    <property type="term" value="P:symbiont-mediated suppression of host innate immune response"/>
    <property type="evidence" value="ECO:0007669"/>
    <property type="project" value="UniProtKB-KW"/>
</dbReference>
<keyword evidence="10" id="KW-0899">Viral immunoevasion</keyword>
<evidence type="ECO:0000256" key="2">
    <source>
        <dbReference type="ARBA" id="ARBA00007672"/>
    </source>
</evidence>
<evidence type="ECO:0000256" key="5">
    <source>
        <dbReference type="ARBA" id="ARBA00022632"/>
    </source>
</evidence>
<evidence type="ECO:0000256" key="9">
    <source>
        <dbReference type="ARBA" id="ARBA00023200"/>
    </source>
</evidence>
<keyword evidence="4" id="KW-0945">Host-virus interaction</keyword>
<sequence>MKPLSPGVYKIQSSQRSRNLSSISRVIKKSKTVLLPCKCKFTIHHECGEGFTHRGTHHASSIDDWNIHTPSTQPIPPKTNIMDPPGERVLQHQIAAPLQLQSTEAAGITHGLDRIHGIGSSPEFDWTKIYDDFFEEITLLPK</sequence>
<evidence type="ECO:0000256" key="4">
    <source>
        <dbReference type="ARBA" id="ARBA00022581"/>
    </source>
</evidence>
<dbReference type="GO" id="GO:0019028">
    <property type="term" value="C:viral capsid"/>
    <property type="evidence" value="ECO:0007669"/>
    <property type="project" value="InterPro"/>
</dbReference>
<proteinExistence type="inferred from homology"/>
<name>A0A0S3JNH7_9GEMI</name>
<keyword evidence="5" id="KW-1090">Inhibition of host innate immune response by virus</keyword>
<dbReference type="InterPro" id="IPR000942">
    <property type="entry name" value="Gemini_AL2"/>
</dbReference>
<protein>
    <submittedName>
        <fullName evidence="11">C2</fullName>
    </submittedName>
</protein>
<evidence type="ECO:0000256" key="7">
    <source>
        <dbReference type="ARBA" id="ARBA00022771"/>
    </source>
</evidence>
<evidence type="ECO:0000256" key="8">
    <source>
        <dbReference type="ARBA" id="ARBA00022833"/>
    </source>
</evidence>